<comment type="caution">
    <text evidence="1">The sequence shown here is derived from an EMBL/GenBank/DDBJ whole genome shotgun (WGS) entry which is preliminary data.</text>
</comment>
<accession>A0ACC4BRS6</accession>
<proteinExistence type="predicted"/>
<dbReference type="EMBL" id="RCHU02000008">
    <property type="protein sequence ID" value="KAL3581315.1"/>
    <property type="molecule type" value="Genomic_DNA"/>
</dbReference>
<reference evidence="1 2" key="1">
    <citation type="journal article" date="2024" name="Plant Biotechnol. J.">
        <title>Genome and CRISPR/Cas9 system of a widespread forest tree (Populus alba) in the world.</title>
        <authorList>
            <person name="Liu Y.J."/>
            <person name="Jiang P.F."/>
            <person name="Han X.M."/>
            <person name="Li X.Y."/>
            <person name="Wang H.M."/>
            <person name="Wang Y.J."/>
            <person name="Wang X.X."/>
            <person name="Zeng Q.Y."/>
        </authorList>
    </citation>
    <scope>NUCLEOTIDE SEQUENCE [LARGE SCALE GENOMIC DNA]</scope>
    <source>
        <strain evidence="2">cv. PAL-ZL1</strain>
    </source>
</reference>
<dbReference type="Proteomes" id="UP000309997">
    <property type="component" value="Unassembled WGS sequence"/>
</dbReference>
<sequence>MSSPEATTALSVPSFYPGRVSQMVIIYNVQHPRSGFEDNIDGSLSYFWFHTCSDTVKTKTSSMISLVVNLKDVNNENGMRIHDCWTFLSSSHFEAQAFGPDMLTDGMVSSGEGVVGRQ</sequence>
<name>A0ACC4BRS6_POPAL</name>
<evidence type="ECO:0000313" key="1">
    <source>
        <dbReference type="EMBL" id="KAL3581315.1"/>
    </source>
</evidence>
<gene>
    <name evidence="1" type="ORF">D5086_015647</name>
</gene>
<evidence type="ECO:0000313" key="2">
    <source>
        <dbReference type="Proteomes" id="UP000309997"/>
    </source>
</evidence>
<organism evidence="1 2">
    <name type="scientific">Populus alba</name>
    <name type="common">White poplar</name>
    <dbReference type="NCBI Taxonomy" id="43335"/>
    <lineage>
        <taxon>Eukaryota</taxon>
        <taxon>Viridiplantae</taxon>
        <taxon>Streptophyta</taxon>
        <taxon>Embryophyta</taxon>
        <taxon>Tracheophyta</taxon>
        <taxon>Spermatophyta</taxon>
        <taxon>Magnoliopsida</taxon>
        <taxon>eudicotyledons</taxon>
        <taxon>Gunneridae</taxon>
        <taxon>Pentapetalae</taxon>
        <taxon>rosids</taxon>
        <taxon>fabids</taxon>
        <taxon>Malpighiales</taxon>
        <taxon>Salicaceae</taxon>
        <taxon>Saliceae</taxon>
        <taxon>Populus</taxon>
    </lineage>
</organism>
<keyword evidence="2" id="KW-1185">Reference proteome</keyword>
<protein>
    <submittedName>
        <fullName evidence="1">Uncharacterized protein</fullName>
    </submittedName>
</protein>